<dbReference type="SMART" id="SM00220">
    <property type="entry name" value="S_TKc"/>
    <property type="match status" value="1"/>
</dbReference>
<dbReference type="GO" id="GO:0016020">
    <property type="term" value="C:membrane"/>
    <property type="evidence" value="ECO:0007669"/>
    <property type="project" value="UniProtKB-SubCell"/>
</dbReference>
<evidence type="ECO:0000313" key="14">
    <source>
        <dbReference type="Proteomes" id="UP001168098"/>
    </source>
</evidence>
<name>A0AA38ZNP1_VITRO</name>
<evidence type="ECO:0000259" key="12">
    <source>
        <dbReference type="PROSITE" id="PS50011"/>
    </source>
</evidence>
<evidence type="ECO:0000256" key="1">
    <source>
        <dbReference type="ARBA" id="ARBA00004167"/>
    </source>
</evidence>
<dbReference type="PROSITE" id="PS00108">
    <property type="entry name" value="PROTEIN_KINASE_ST"/>
    <property type="match status" value="1"/>
</dbReference>
<dbReference type="EMBL" id="JARBHA010000009">
    <property type="protein sequence ID" value="KAJ9692179.1"/>
    <property type="molecule type" value="Genomic_DNA"/>
</dbReference>
<evidence type="ECO:0000256" key="4">
    <source>
        <dbReference type="ARBA" id="ARBA00022679"/>
    </source>
</evidence>
<proteinExistence type="predicted"/>
<keyword evidence="10" id="KW-0472">Membrane</keyword>
<dbReference type="Pfam" id="PF00069">
    <property type="entry name" value="Pkinase"/>
    <property type="match status" value="1"/>
</dbReference>
<dbReference type="InterPro" id="IPR000719">
    <property type="entry name" value="Prot_kinase_dom"/>
</dbReference>
<keyword evidence="6" id="KW-0547">Nucleotide-binding</keyword>
<sequence>MAGGNLQNYLSDISTSPLSWRERLQIAVDAAQGLEYMHCGCKPPIIHRDVKTANILLNEKLQAKIADFGFSRFFSIESETHATTAVVGTIGYIDPEYYICNRLTEKSDVYSFGIVLLELITGKPAIIKDEDNIHIVQWVRSFVERGDIGSIVDSRLQGNLNTNSIWRVLETAMACLPPISIQRVTMSHVVMELKECLEEEKAHDQTRRMEEQATESSNSIDLYSLDLELEMGPEAR</sequence>
<keyword evidence="2" id="KW-0723">Serine/threonine-protein kinase</keyword>
<evidence type="ECO:0000256" key="8">
    <source>
        <dbReference type="ARBA" id="ARBA00022840"/>
    </source>
</evidence>
<organism evidence="13 14">
    <name type="scientific">Vitis rotundifolia</name>
    <name type="common">Muscadine grape</name>
    <dbReference type="NCBI Taxonomy" id="103349"/>
    <lineage>
        <taxon>Eukaryota</taxon>
        <taxon>Viridiplantae</taxon>
        <taxon>Streptophyta</taxon>
        <taxon>Embryophyta</taxon>
        <taxon>Tracheophyta</taxon>
        <taxon>Spermatophyta</taxon>
        <taxon>Magnoliopsida</taxon>
        <taxon>eudicotyledons</taxon>
        <taxon>Gunneridae</taxon>
        <taxon>Pentapetalae</taxon>
        <taxon>rosids</taxon>
        <taxon>Vitales</taxon>
        <taxon>Vitaceae</taxon>
        <taxon>Viteae</taxon>
        <taxon>Vitis</taxon>
    </lineage>
</organism>
<dbReference type="PANTHER" id="PTHR45631">
    <property type="entry name" value="OS07G0107800 PROTEIN-RELATED"/>
    <property type="match status" value="1"/>
</dbReference>
<evidence type="ECO:0000256" key="6">
    <source>
        <dbReference type="ARBA" id="ARBA00022741"/>
    </source>
</evidence>
<keyword evidence="9" id="KW-1133">Transmembrane helix</keyword>
<dbReference type="AlphaFoldDB" id="A0AA38ZNP1"/>
<dbReference type="GO" id="GO:0005524">
    <property type="term" value="F:ATP binding"/>
    <property type="evidence" value="ECO:0007669"/>
    <property type="project" value="UniProtKB-KW"/>
</dbReference>
<dbReference type="InterPro" id="IPR008271">
    <property type="entry name" value="Ser/Thr_kinase_AS"/>
</dbReference>
<dbReference type="Proteomes" id="UP001168098">
    <property type="component" value="Unassembled WGS sequence"/>
</dbReference>
<dbReference type="Gene3D" id="1.10.510.10">
    <property type="entry name" value="Transferase(Phosphotransferase) domain 1"/>
    <property type="match status" value="1"/>
</dbReference>
<keyword evidence="7" id="KW-0418">Kinase</keyword>
<keyword evidence="14" id="KW-1185">Reference proteome</keyword>
<evidence type="ECO:0000256" key="3">
    <source>
        <dbReference type="ARBA" id="ARBA00022553"/>
    </source>
</evidence>
<comment type="caution">
    <text evidence="13">The sequence shown here is derived from an EMBL/GenBank/DDBJ whole genome shotgun (WGS) entry which is preliminary data.</text>
</comment>
<keyword evidence="3" id="KW-0597">Phosphoprotein</keyword>
<gene>
    <name evidence="13" type="ORF">PVL29_011314</name>
</gene>
<dbReference type="PROSITE" id="PS50011">
    <property type="entry name" value="PROTEIN_KINASE_DOM"/>
    <property type="match status" value="1"/>
</dbReference>
<dbReference type="SUPFAM" id="SSF56112">
    <property type="entry name" value="Protein kinase-like (PK-like)"/>
    <property type="match status" value="1"/>
</dbReference>
<dbReference type="InterPro" id="IPR011009">
    <property type="entry name" value="Kinase-like_dom_sf"/>
</dbReference>
<evidence type="ECO:0000256" key="5">
    <source>
        <dbReference type="ARBA" id="ARBA00022692"/>
    </source>
</evidence>
<comment type="subcellular location">
    <subcellularLocation>
        <location evidence="1">Membrane</location>
        <topology evidence="1">Single-pass membrane protein</topology>
    </subcellularLocation>
</comment>
<dbReference type="GO" id="GO:0004674">
    <property type="term" value="F:protein serine/threonine kinase activity"/>
    <property type="evidence" value="ECO:0007669"/>
    <property type="project" value="UniProtKB-KW"/>
</dbReference>
<reference evidence="13 14" key="1">
    <citation type="journal article" date="2023" name="BMC Biotechnol.">
        <title>Vitis rotundifolia cv Carlos genome sequencing.</title>
        <authorList>
            <person name="Huff M."/>
            <person name="Hulse-Kemp A."/>
            <person name="Scheffler B."/>
            <person name="Youngblood R."/>
            <person name="Simpson S."/>
            <person name="Babiker E."/>
            <person name="Staton M."/>
        </authorList>
    </citation>
    <scope>NUCLEOTIDE SEQUENCE [LARGE SCALE GENOMIC DNA]</scope>
    <source>
        <tissue evidence="13">Leaf</tissue>
    </source>
</reference>
<evidence type="ECO:0000256" key="10">
    <source>
        <dbReference type="ARBA" id="ARBA00023136"/>
    </source>
</evidence>
<keyword evidence="11" id="KW-0675">Receptor</keyword>
<feature type="domain" description="Protein kinase" evidence="12">
    <location>
        <begin position="1"/>
        <end position="236"/>
    </location>
</feature>
<evidence type="ECO:0000256" key="7">
    <source>
        <dbReference type="ARBA" id="ARBA00022777"/>
    </source>
</evidence>
<evidence type="ECO:0000256" key="9">
    <source>
        <dbReference type="ARBA" id="ARBA00022989"/>
    </source>
</evidence>
<dbReference type="FunFam" id="1.10.510.10:FF:000146">
    <property type="entry name" value="LRR receptor-like serine/threonine-protein kinase IOS1"/>
    <property type="match status" value="1"/>
</dbReference>
<evidence type="ECO:0000256" key="11">
    <source>
        <dbReference type="ARBA" id="ARBA00023170"/>
    </source>
</evidence>
<protein>
    <recommendedName>
        <fullName evidence="12">Protein kinase domain-containing protein</fullName>
    </recommendedName>
</protein>
<evidence type="ECO:0000313" key="13">
    <source>
        <dbReference type="EMBL" id="KAJ9692179.1"/>
    </source>
</evidence>
<keyword evidence="8" id="KW-0067">ATP-binding</keyword>
<keyword evidence="4" id="KW-0808">Transferase</keyword>
<accession>A0AA38ZNP1</accession>
<evidence type="ECO:0000256" key="2">
    <source>
        <dbReference type="ARBA" id="ARBA00022527"/>
    </source>
</evidence>
<dbReference type="PANTHER" id="PTHR45631:SF206">
    <property type="entry name" value="PROTEIN KINASE DOMAIN-CONTAINING PROTEIN"/>
    <property type="match status" value="1"/>
</dbReference>
<keyword evidence="5" id="KW-0812">Transmembrane</keyword>